<accession>A0A6J7JIH8</accession>
<feature type="compositionally biased region" description="Polar residues" evidence="1">
    <location>
        <begin position="45"/>
        <end position="54"/>
    </location>
</feature>
<organism evidence="2">
    <name type="scientific">freshwater metagenome</name>
    <dbReference type="NCBI Taxonomy" id="449393"/>
    <lineage>
        <taxon>unclassified sequences</taxon>
        <taxon>metagenomes</taxon>
        <taxon>ecological metagenomes</taxon>
    </lineage>
</organism>
<gene>
    <name evidence="2" type="ORF">UFOPK3774_00715</name>
</gene>
<dbReference type="AlphaFoldDB" id="A0A6J7JIH8"/>
<evidence type="ECO:0000256" key="1">
    <source>
        <dbReference type="SAM" id="MobiDB-lite"/>
    </source>
</evidence>
<name>A0A6J7JIH8_9ZZZZ</name>
<sequence length="63" mass="6615">MSLRNLSAVGALAKGSSETIQRITAALPWDLVLADLTSRRARFNTPATTESNPGRSGAMISIA</sequence>
<dbReference type="EMBL" id="CAFBNG010000129">
    <property type="protein sequence ID" value="CAB4942351.1"/>
    <property type="molecule type" value="Genomic_DNA"/>
</dbReference>
<feature type="region of interest" description="Disordered" evidence="1">
    <location>
        <begin position="44"/>
        <end position="63"/>
    </location>
</feature>
<protein>
    <submittedName>
        <fullName evidence="2">Unannotated protein</fullName>
    </submittedName>
</protein>
<evidence type="ECO:0000313" key="2">
    <source>
        <dbReference type="EMBL" id="CAB4942351.1"/>
    </source>
</evidence>
<proteinExistence type="predicted"/>
<reference evidence="2" key="1">
    <citation type="submission" date="2020-05" db="EMBL/GenBank/DDBJ databases">
        <authorList>
            <person name="Chiriac C."/>
            <person name="Salcher M."/>
            <person name="Ghai R."/>
            <person name="Kavagutti S V."/>
        </authorList>
    </citation>
    <scope>NUCLEOTIDE SEQUENCE</scope>
</reference>